<accession>A0A7W5AXX1</accession>
<name>A0A7W5AXX1_9BACL</name>
<dbReference type="PROSITE" id="PS51272">
    <property type="entry name" value="SLH"/>
    <property type="match status" value="3"/>
</dbReference>
<feature type="domain" description="SLH" evidence="2">
    <location>
        <begin position="212"/>
        <end position="275"/>
    </location>
</feature>
<evidence type="ECO:0000313" key="4">
    <source>
        <dbReference type="Proteomes" id="UP000570361"/>
    </source>
</evidence>
<gene>
    <name evidence="3" type="ORF">FHS18_002819</name>
</gene>
<dbReference type="Proteomes" id="UP000570361">
    <property type="component" value="Unassembled WGS sequence"/>
</dbReference>
<dbReference type="PANTHER" id="PTHR43308">
    <property type="entry name" value="OUTER MEMBRANE PROTEIN ALPHA-RELATED"/>
    <property type="match status" value="1"/>
</dbReference>
<reference evidence="3 4" key="1">
    <citation type="submission" date="2020-08" db="EMBL/GenBank/DDBJ databases">
        <title>Genomic Encyclopedia of Type Strains, Phase III (KMG-III): the genomes of soil and plant-associated and newly described type strains.</title>
        <authorList>
            <person name="Whitman W."/>
        </authorList>
    </citation>
    <scope>NUCLEOTIDE SEQUENCE [LARGE SCALE GENOMIC DNA]</scope>
    <source>
        <strain evidence="3 4">CECT 5862</strain>
    </source>
</reference>
<dbReference type="EMBL" id="JACHXK010000005">
    <property type="protein sequence ID" value="MBB3110752.1"/>
    <property type="molecule type" value="Genomic_DNA"/>
</dbReference>
<dbReference type="PANTHER" id="PTHR43308:SF5">
    <property type="entry name" value="S-LAYER PROTEIN _ PEPTIDOGLYCAN ENDO-BETA-N-ACETYLGLUCOSAMINIDASE"/>
    <property type="match status" value="1"/>
</dbReference>
<feature type="domain" description="SLH" evidence="2">
    <location>
        <begin position="146"/>
        <end position="209"/>
    </location>
</feature>
<protein>
    <submittedName>
        <fullName evidence="3">Methionine-rich copper-binding protein CopC</fullName>
    </submittedName>
</protein>
<evidence type="ECO:0000259" key="2">
    <source>
        <dbReference type="PROSITE" id="PS51272"/>
    </source>
</evidence>
<evidence type="ECO:0000313" key="3">
    <source>
        <dbReference type="EMBL" id="MBB3110752.1"/>
    </source>
</evidence>
<dbReference type="InterPro" id="IPR001119">
    <property type="entry name" value="SLH_dom"/>
</dbReference>
<comment type="caution">
    <text evidence="3">The sequence shown here is derived from an EMBL/GenBank/DDBJ whole genome shotgun (WGS) entry which is preliminary data.</text>
</comment>
<dbReference type="InterPro" id="IPR051465">
    <property type="entry name" value="Cell_Envelope_Struct_Comp"/>
</dbReference>
<dbReference type="InterPro" id="IPR014755">
    <property type="entry name" value="Cu-Rt/internalin_Ig-like"/>
</dbReference>
<dbReference type="Pfam" id="PF00395">
    <property type="entry name" value="SLH"/>
    <property type="match status" value="3"/>
</dbReference>
<dbReference type="AlphaFoldDB" id="A0A7W5AXX1"/>
<dbReference type="RefSeq" id="WP_183600641.1">
    <property type="nucleotide sequence ID" value="NZ_JACHXK010000005.1"/>
</dbReference>
<sequence length="1124" mass="116923">MNILRDELKKTKSGYEITIYLADNQTEFAEELGNGGNSGAKASIADYVKKKYPNLKVTVAKVVLGGVVLGTIPLAGGAASAAAAGPTDLDKASGYAKSAIERLVTQGVITGDQTGAFNPTGTMTRDALTTVLVKALVGQTDLVNPETPTFKDVPKTHWAYQYIETAVAKGWIKGTSGDTFSPTGTLTREQLATILVRTLGLTDDNIKGASSALTFADKDAISSFAQDSVAFAVANGLMTGADNNQFNGKGSATREQVAVVVDRFVTNKDKLQEAADAVKNASFTATAGDPNTITIAFKTAVDTLAAEDVAVKTADGTALKVTGVTLSEDKKTATVKTDTMTAGTAYTVTVSKEAVKGSATVTAPAALEYSAKPVGVKKIQVNFGTAVADTAAVKIGVKNPTGTTLTVSDVEYSADKTSATVTVASNLVAGTYTVTAGGVQSTDLSTTFTAEAEKVAKIEFASDKAVIGRVTTANDPNFGNADPLSITTQFKITNQYGEDITKAKQSQLTISAGKGTYTLPSTGTLKLTSTTAYEEGDTVTVTTLDSDTNTFASAVLTVSAPAKVSEITIDQLYNEDNDTLDVGDTAGDFSLVLTAKDQYGMNITDPSFFAKDTVVSVSNTSVVNVDGGASTPNVTYDESLDKLVLGLVEPTTNNNKMTAGTSKVTIVSKTTGKLASFDVVVKEDVMVDTISLSAPTVAAAGSSISVPFSAIDQDGKEMTSVDELTAGVSSITLSDGKSLGNGISFKKDLATGKVNINVEAIANTGTYTMTVITGTNKVSTLKLVVTDAKVPTTISTVTDLTKTFAIDAEGEFDFDNITILDQYDSEITPTWGSGANEYRLTVTPSNGYLTYEDGSGGALTELTDGGVFVANTKGTTTVDLVLQQNVSGVWTNVADYSFKTKVVEKDDIKSYELTDISTLLNDGATGYTSDHDRTVVVNGLLSDGSKVTVPTTENYYTITTSNPTDLTVTDGVLTASYDGADFDDNGNLTETVFVTVNDSKGTVLEKTVTVSNNAVKYTKLELVDGTYGNKENENQVSIGLAALKGLDNTDTTTVAAADLKILAADVVKATDQYGVEIKTDNYSVVASGFDGATSLTDLGTGDSFYLTAVAGGQKIVFQVTISGA</sequence>
<dbReference type="Gene3D" id="2.60.40.1220">
    <property type="match status" value="2"/>
</dbReference>
<keyword evidence="1" id="KW-0732">Signal</keyword>
<evidence type="ECO:0000256" key="1">
    <source>
        <dbReference type="ARBA" id="ARBA00022729"/>
    </source>
</evidence>
<proteinExistence type="predicted"/>
<keyword evidence="4" id="KW-1185">Reference proteome</keyword>
<organism evidence="3 4">
    <name type="scientific">Paenibacillus phyllosphaerae</name>
    <dbReference type="NCBI Taxonomy" id="274593"/>
    <lineage>
        <taxon>Bacteria</taxon>
        <taxon>Bacillati</taxon>
        <taxon>Bacillota</taxon>
        <taxon>Bacilli</taxon>
        <taxon>Bacillales</taxon>
        <taxon>Paenibacillaceae</taxon>
        <taxon>Paenibacillus</taxon>
    </lineage>
</organism>
<feature type="domain" description="SLH" evidence="2">
    <location>
        <begin position="83"/>
        <end position="145"/>
    </location>
</feature>